<reference evidence="2" key="1">
    <citation type="submission" date="2023-03" db="EMBL/GenBank/DDBJ databases">
        <title>Lomoglobus Profundus gen. nov., sp. nov., a novel member of the phylum Verrucomicrobia, isolated from deep-marine sediment of South China Sea.</title>
        <authorList>
            <person name="Ahmad T."/>
            <person name="Ishaq S.E."/>
            <person name="Wang F."/>
        </authorList>
    </citation>
    <scope>NUCLEOTIDE SEQUENCE</scope>
    <source>
        <strain evidence="2">LMO-M01</strain>
    </source>
</reference>
<keyword evidence="1" id="KW-0472">Membrane</keyword>
<sequence>MPLPLVGSILAGLSGGLSGDSGPTTQAATSGAPVTVNFGNKNLGVGSGGTPSTAALATLNPALVASLALSVLVVLALFLWPSKRKPSRRRRVRRP</sequence>
<dbReference type="Proteomes" id="UP001218638">
    <property type="component" value="Chromosome"/>
</dbReference>
<keyword evidence="1" id="KW-0812">Transmembrane</keyword>
<proteinExistence type="predicted"/>
<evidence type="ECO:0000256" key="1">
    <source>
        <dbReference type="SAM" id="Phobius"/>
    </source>
</evidence>
<keyword evidence="3" id="KW-1185">Reference proteome</keyword>
<dbReference type="KEGG" id="slom:PXH66_08310"/>
<keyword evidence="1" id="KW-1133">Transmembrane helix</keyword>
<organism evidence="2 3">
    <name type="scientific">Synoicihabitans lomoniglobus</name>
    <dbReference type="NCBI Taxonomy" id="2909285"/>
    <lineage>
        <taxon>Bacteria</taxon>
        <taxon>Pseudomonadati</taxon>
        <taxon>Verrucomicrobiota</taxon>
        <taxon>Opitutia</taxon>
        <taxon>Opitutales</taxon>
        <taxon>Opitutaceae</taxon>
        <taxon>Synoicihabitans</taxon>
    </lineage>
</organism>
<protein>
    <submittedName>
        <fullName evidence="2">Uncharacterized protein</fullName>
    </submittedName>
</protein>
<evidence type="ECO:0000313" key="2">
    <source>
        <dbReference type="EMBL" id="WED66851.1"/>
    </source>
</evidence>
<feature type="transmembrane region" description="Helical" evidence="1">
    <location>
        <begin position="55"/>
        <end position="80"/>
    </location>
</feature>
<dbReference type="RefSeq" id="WP_330929602.1">
    <property type="nucleotide sequence ID" value="NZ_CP119075.1"/>
</dbReference>
<dbReference type="EMBL" id="CP119075">
    <property type="protein sequence ID" value="WED66851.1"/>
    <property type="molecule type" value="Genomic_DNA"/>
</dbReference>
<dbReference type="AlphaFoldDB" id="A0AAF0CRR9"/>
<gene>
    <name evidence="2" type="ORF">PXH66_08310</name>
</gene>
<accession>A0AAF0CRR9</accession>
<name>A0AAF0CRR9_9BACT</name>
<evidence type="ECO:0000313" key="3">
    <source>
        <dbReference type="Proteomes" id="UP001218638"/>
    </source>
</evidence>